<name>A0ABU6UYK2_9FABA</name>
<accession>A0ABU6UYK2</accession>
<sequence length="93" mass="10484">MIGAGKNGPPGKYERWLFSASSGSVGLAMITDRVWRSFRTENPWVGDSHSVYSSDFSERFFPYEPDGSNYCIIMYSLNQVNRVRSLAYGNDVS</sequence>
<reference evidence="1 2" key="1">
    <citation type="journal article" date="2023" name="Plants (Basel)">
        <title>Bridging the Gap: Combining Genomics and Transcriptomics Approaches to Understand Stylosanthes scabra, an Orphan Legume from the Brazilian Caatinga.</title>
        <authorList>
            <person name="Ferreira-Neto J.R.C."/>
            <person name="da Silva M.D."/>
            <person name="Binneck E."/>
            <person name="de Melo N.F."/>
            <person name="da Silva R.H."/>
            <person name="de Melo A.L.T.M."/>
            <person name="Pandolfi V."/>
            <person name="Bustamante F.O."/>
            <person name="Brasileiro-Vidal A.C."/>
            <person name="Benko-Iseppon A.M."/>
        </authorList>
    </citation>
    <scope>NUCLEOTIDE SEQUENCE [LARGE SCALE GENOMIC DNA]</scope>
    <source>
        <tissue evidence="1">Leaves</tissue>
    </source>
</reference>
<comment type="caution">
    <text evidence="1">The sequence shown here is derived from an EMBL/GenBank/DDBJ whole genome shotgun (WGS) entry which is preliminary data.</text>
</comment>
<organism evidence="1 2">
    <name type="scientific">Stylosanthes scabra</name>
    <dbReference type="NCBI Taxonomy" id="79078"/>
    <lineage>
        <taxon>Eukaryota</taxon>
        <taxon>Viridiplantae</taxon>
        <taxon>Streptophyta</taxon>
        <taxon>Embryophyta</taxon>
        <taxon>Tracheophyta</taxon>
        <taxon>Spermatophyta</taxon>
        <taxon>Magnoliopsida</taxon>
        <taxon>eudicotyledons</taxon>
        <taxon>Gunneridae</taxon>
        <taxon>Pentapetalae</taxon>
        <taxon>rosids</taxon>
        <taxon>fabids</taxon>
        <taxon>Fabales</taxon>
        <taxon>Fabaceae</taxon>
        <taxon>Papilionoideae</taxon>
        <taxon>50 kb inversion clade</taxon>
        <taxon>dalbergioids sensu lato</taxon>
        <taxon>Dalbergieae</taxon>
        <taxon>Pterocarpus clade</taxon>
        <taxon>Stylosanthes</taxon>
    </lineage>
</organism>
<protein>
    <submittedName>
        <fullName evidence="1">Uncharacterized protein</fullName>
    </submittedName>
</protein>
<dbReference type="EMBL" id="JASCZI010123788">
    <property type="protein sequence ID" value="MED6165625.1"/>
    <property type="molecule type" value="Genomic_DNA"/>
</dbReference>
<keyword evidence="2" id="KW-1185">Reference proteome</keyword>
<evidence type="ECO:0000313" key="1">
    <source>
        <dbReference type="EMBL" id="MED6165625.1"/>
    </source>
</evidence>
<proteinExistence type="predicted"/>
<dbReference type="Proteomes" id="UP001341840">
    <property type="component" value="Unassembled WGS sequence"/>
</dbReference>
<evidence type="ECO:0000313" key="2">
    <source>
        <dbReference type="Proteomes" id="UP001341840"/>
    </source>
</evidence>
<gene>
    <name evidence="1" type="ORF">PIB30_101391</name>
</gene>